<keyword evidence="7" id="KW-0677">Repeat</keyword>
<gene>
    <name evidence="19" type="ordered locus">Desac_1074</name>
</gene>
<dbReference type="PROSITE" id="PS51379">
    <property type="entry name" value="4FE4S_FER_2"/>
    <property type="match status" value="2"/>
</dbReference>
<dbReference type="Pfam" id="PF04879">
    <property type="entry name" value="Molybdop_Fe4S4"/>
    <property type="match status" value="1"/>
</dbReference>
<dbReference type="InterPro" id="IPR019574">
    <property type="entry name" value="NADH_UbQ_OxRdtase_Gsu_4Fe4S-bd"/>
</dbReference>
<dbReference type="CDD" id="cd00207">
    <property type="entry name" value="fer2"/>
    <property type="match status" value="1"/>
</dbReference>
<evidence type="ECO:0000256" key="13">
    <source>
        <dbReference type="ARBA" id="ARBA00023136"/>
    </source>
</evidence>
<evidence type="ECO:0000259" key="15">
    <source>
        <dbReference type="PROSITE" id="PS51085"/>
    </source>
</evidence>
<dbReference type="PROSITE" id="PS51839">
    <property type="entry name" value="4FE4S_HC3"/>
    <property type="match status" value="1"/>
</dbReference>
<keyword evidence="20" id="KW-1185">Reference proteome</keyword>
<keyword evidence="11" id="KW-0411">Iron-sulfur</keyword>
<comment type="subcellular location">
    <subcellularLocation>
        <location evidence="2">Membrane</location>
    </subcellularLocation>
</comment>
<dbReference type="Gene3D" id="3.40.50.740">
    <property type="match status" value="1"/>
</dbReference>
<feature type="domain" description="4Fe-4S His(Cys)3-ligated-type" evidence="18">
    <location>
        <begin position="81"/>
        <end position="120"/>
    </location>
</feature>
<evidence type="ECO:0000259" key="16">
    <source>
        <dbReference type="PROSITE" id="PS51379"/>
    </source>
</evidence>
<evidence type="ECO:0000259" key="17">
    <source>
        <dbReference type="PROSITE" id="PS51669"/>
    </source>
</evidence>
<dbReference type="GO" id="GO:0051537">
    <property type="term" value="F:2 iron, 2 sulfur cluster binding"/>
    <property type="evidence" value="ECO:0007669"/>
    <property type="project" value="UniProtKB-KW"/>
</dbReference>
<evidence type="ECO:0000256" key="11">
    <source>
        <dbReference type="ARBA" id="ARBA00023014"/>
    </source>
</evidence>
<evidence type="ECO:0000313" key="19">
    <source>
        <dbReference type="EMBL" id="AEB08938.1"/>
    </source>
</evidence>
<evidence type="ECO:0000256" key="10">
    <source>
        <dbReference type="ARBA" id="ARBA00023004"/>
    </source>
</evidence>
<evidence type="ECO:0000256" key="5">
    <source>
        <dbReference type="ARBA" id="ARBA00022714"/>
    </source>
</evidence>
<dbReference type="KEGG" id="dao:Desac_1074"/>
<feature type="domain" description="2Fe-2S ferredoxin-type" evidence="15">
    <location>
        <begin position="2"/>
        <end position="81"/>
    </location>
</feature>
<evidence type="ECO:0000256" key="2">
    <source>
        <dbReference type="ARBA" id="ARBA00004370"/>
    </source>
</evidence>
<dbReference type="SUPFAM" id="SSF54292">
    <property type="entry name" value="2Fe-2S ferredoxin-like"/>
    <property type="match status" value="1"/>
</dbReference>
<dbReference type="PROSITE" id="PS51669">
    <property type="entry name" value="4FE4S_MOW_BIS_MGD"/>
    <property type="match status" value="1"/>
</dbReference>
<evidence type="ECO:0000256" key="8">
    <source>
        <dbReference type="ARBA" id="ARBA00022967"/>
    </source>
</evidence>
<dbReference type="PROSITE" id="PS00551">
    <property type="entry name" value="MOLYBDOPTERIN_PROK_1"/>
    <property type="match status" value="1"/>
</dbReference>
<dbReference type="GO" id="GO:0046872">
    <property type="term" value="F:metal ion binding"/>
    <property type="evidence" value="ECO:0007669"/>
    <property type="project" value="UniProtKB-KW"/>
</dbReference>
<dbReference type="EMBL" id="CP002629">
    <property type="protein sequence ID" value="AEB08938.1"/>
    <property type="molecule type" value="Genomic_DNA"/>
</dbReference>
<dbReference type="Proteomes" id="UP000000483">
    <property type="component" value="Chromosome"/>
</dbReference>
<dbReference type="Gene3D" id="3.10.20.740">
    <property type="match status" value="1"/>
</dbReference>
<dbReference type="FunFam" id="3.30.70.20:FF:000035">
    <property type="entry name" value="Iron hydrogenase 1"/>
    <property type="match status" value="1"/>
</dbReference>
<dbReference type="InterPro" id="IPR001041">
    <property type="entry name" value="2Fe-2S_ferredoxin-type"/>
</dbReference>
<dbReference type="GO" id="GO:0016020">
    <property type="term" value="C:membrane"/>
    <property type="evidence" value="ECO:0007669"/>
    <property type="project" value="UniProtKB-SubCell"/>
</dbReference>
<dbReference type="SMART" id="SM00926">
    <property type="entry name" value="Molybdop_Fe4S4"/>
    <property type="match status" value="1"/>
</dbReference>
<evidence type="ECO:0000259" key="18">
    <source>
        <dbReference type="PROSITE" id="PS51839"/>
    </source>
</evidence>
<keyword evidence="13" id="KW-0472">Membrane</keyword>
<dbReference type="InterPro" id="IPR050123">
    <property type="entry name" value="Prok_molybdopt-oxidoreductase"/>
</dbReference>
<dbReference type="InterPro" id="IPR036010">
    <property type="entry name" value="2Fe-2S_ferredoxin-like_sf"/>
</dbReference>
<dbReference type="PANTHER" id="PTHR43105">
    <property type="entry name" value="RESPIRATORY NITRATE REDUCTASE"/>
    <property type="match status" value="1"/>
</dbReference>
<keyword evidence="6" id="KW-0479">Metal-binding</keyword>
<dbReference type="eggNOG" id="COG3383">
    <property type="taxonomic scope" value="Bacteria"/>
</dbReference>
<evidence type="ECO:0000256" key="3">
    <source>
        <dbReference type="ARBA" id="ARBA00005404"/>
    </source>
</evidence>
<proteinExistence type="inferred from homology"/>
<feature type="domain" description="4Fe-4S ferredoxin-type" evidence="16">
    <location>
        <begin position="185"/>
        <end position="213"/>
    </location>
</feature>
<dbReference type="EC" id="1.6.99.5" evidence="19"/>
<dbReference type="SMART" id="SM00929">
    <property type="entry name" value="NADH-G_4Fe-4S_3"/>
    <property type="match status" value="1"/>
</dbReference>
<dbReference type="Pfam" id="PF00384">
    <property type="entry name" value="Molybdopterin"/>
    <property type="match status" value="1"/>
</dbReference>
<dbReference type="InterPro" id="IPR017896">
    <property type="entry name" value="4Fe4S_Fe-S-bd"/>
</dbReference>
<dbReference type="Gene3D" id="2.20.25.90">
    <property type="entry name" value="ADC-like domains"/>
    <property type="match status" value="1"/>
</dbReference>
<dbReference type="FunFam" id="3.10.20.740:FF:000004">
    <property type="entry name" value="NADH-quinone oxidoreductase"/>
    <property type="match status" value="1"/>
</dbReference>
<dbReference type="STRING" id="880072.Desac_1074"/>
<evidence type="ECO:0000256" key="6">
    <source>
        <dbReference type="ARBA" id="ARBA00022723"/>
    </source>
</evidence>
<keyword evidence="4" id="KW-0004">4Fe-4S</keyword>
<dbReference type="SUPFAM" id="SSF53706">
    <property type="entry name" value="Formate dehydrogenase/DMSO reductase, domains 1-3"/>
    <property type="match status" value="1"/>
</dbReference>
<feature type="domain" description="4Fe-4S ferredoxin-type" evidence="16">
    <location>
        <begin position="141"/>
        <end position="170"/>
    </location>
</feature>
<dbReference type="PROSITE" id="PS00198">
    <property type="entry name" value="4FE4S_FER_1"/>
    <property type="match status" value="1"/>
</dbReference>
<keyword evidence="8" id="KW-1278">Translocase</keyword>
<evidence type="ECO:0000313" key="20">
    <source>
        <dbReference type="Proteomes" id="UP000000483"/>
    </source>
</evidence>
<dbReference type="PROSITE" id="PS51085">
    <property type="entry name" value="2FE2S_FER_2"/>
    <property type="match status" value="1"/>
</dbReference>
<dbReference type="SUPFAM" id="SSF54862">
    <property type="entry name" value="4Fe-4S ferredoxins"/>
    <property type="match status" value="1"/>
</dbReference>
<comment type="cofactor">
    <cofactor evidence="1">
        <name>[4Fe-4S] cluster</name>
        <dbReference type="ChEBI" id="CHEBI:49883"/>
    </cofactor>
</comment>
<dbReference type="InterPro" id="IPR006963">
    <property type="entry name" value="Mopterin_OxRdtase_4Fe-4S_dom"/>
</dbReference>
<sequence>MSNPTITIDGKTVEFQTGQTIIEVARSAGIYNIPTLCHFPPLQPTGSCRICVVEVEGWRTLVTACSTAATPGMVIQTESERVVAARKNIIELMLASGNHNCLICEANGKCELQALAYRYQVATPSYANPPGTTYYYEDDNSMIVRDFSKCIMCGRCVRACNERQVNLAIQIGYRGSHNKIVAKCDFPYFNSDCVFCGTCVQACPVGALLDKNAIGKGRPWELRVVRTTCPYCGVGCQIDLHVKDGQIVKATGARAIPNEGRLCVKGRFGLGFVHHPERLTAPMIKKNGKLEKASWDEALDLVAAKLQEIKEKHGPKTIGGWCSARITNEENYLFQKFMRGVVGTNNVDHCARL</sequence>
<dbReference type="GO" id="GO:0003954">
    <property type="term" value="F:NADH dehydrogenase activity"/>
    <property type="evidence" value="ECO:0007669"/>
    <property type="project" value="TreeGrafter"/>
</dbReference>
<dbReference type="InterPro" id="IPR017900">
    <property type="entry name" value="4Fe4S_Fe_S_CS"/>
</dbReference>
<keyword evidence="9 19" id="KW-0560">Oxidoreductase</keyword>
<comment type="cofactor">
    <cofactor evidence="14">
        <name>[2Fe-2S] cluster</name>
        <dbReference type="ChEBI" id="CHEBI:190135"/>
    </cofactor>
</comment>
<dbReference type="Pfam" id="PF13510">
    <property type="entry name" value="Fer2_4"/>
    <property type="match status" value="1"/>
</dbReference>
<organism evidence="19 20">
    <name type="scientific">Desulfobacca acetoxidans (strain ATCC 700848 / DSM 11109 / ASRB2)</name>
    <dbReference type="NCBI Taxonomy" id="880072"/>
    <lineage>
        <taxon>Bacteria</taxon>
        <taxon>Pseudomonadati</taxon>
        <taxon>Thermodesulfobacteriota</taxon>
        <taxon>Desulfobaccia</taxon>
        <taxon>Desulfobaccales</taxon>
        <taxon>Desulfobaccaceae</taxon>
        <taxon>Desulfobacca</taxon>
    </lineage>
</organism>
<feature type="domain" description="4Fe-4S Mo/W bis-MGD-type" evidence="17">
    <location>
        <begin position="222"/>
        <end position="277"/>
    </location>
</feature>
<keyword evidence="10" id="KW-0408">Iron</keyword>
<evidence type="ECO:0000256" key="4">
    <source>
        <dbReference type="ARBA" id="ARBA00022485"/>
    </source>
</evidence>
<dbReference type="InterPro" id="IPR006656">
    <property type="entry name" value="Mopterin_OxRdtase"/>
</dbReference>
<dbReference type="Pfam" id="PF12838">
    <property type="entry name" value="Fer4_7"/>
    <property type="match status" value="1"/>
</dbReference>
<evidence type="ECO:0000256" key="1">
    <source>
        <dbReference type="ARBA" id="ARBA00001966"/>
    </source>
</evidence>
<dbReference type="PANTHER" id="PTHR43105:SF14">
    <property type="entry name" value="FORMATE DEHYDROGENASE H"/>
    <property type="match status" value="1"/>
</dbReference>
<dbReference type="Pfam" id="PF10588">
    <property type="entry name" value="NADH-G_4Fe-4S_3"/>
    <property type="match status" value="1"/>
</dbReference>
<dbReference type="Gene3D" id="3.30.70.20">
    <property type="match status" value="1"/>
</dbReference>
<evidence type="ECO:0000256" key="9">
    <source>
        <dbReference type="ARBA" id="ARBA00023002"/>
    </source>
</evidence>
<comment type="similarity">
    <text evidence="3">Belongs to the complex I 75 kDa subunit family.</text>
</comment>
<keyword evidence="12" id="KW-0520">NAD</keyword>
<dbReference type="AlphaFoldDB" id="F2NH96"/>
<keyword evidence="5" id="KW-0001">2Fe-2S</keyword>
<evidence type="ECO:0000256" key="12">
    <source>
        <dbReference type="ARBA" id="ARBA00023027"/>
    </source>
</evidence>
<reference evidence="19 20" key="1">
    <citation type="journal article" date="2011" name="Stand. Genomic Sci.">
        <title>Complete genome sequence of the acetate-degrading sulfate reducer Desulfobacca acetoxidans type strain (ASRB2).</title>
        <authorList>
            <person name="Goker M."/>
            <person name="Teshima H."/>
            <person name="Lapidus A."/>
            <person name="Nolan M."/>
            <person name="Lucas S."/>
            <person name="Hammon N."/>
            <person name="Deshpande S."/>
            <person name="Cheng J.F."/>
            <person name="Tapia R."/>
            <person name="Han C."/>
            <person name="Goodwin L."/>
            <person name="Pitluck S."/>
            <person name="Huntemann M."/>
            <person name="Liolios K."/>
            <person name="Ivanova N."/>
            <person name="Pagani I."/>
            <person name="Mavromatis K."/>
            <person name="Ovchinikova G."/>
            <person name="Pati A."/>
            <person name="Chen A."/>
            <person name="Palaniappan K."/>
            <person name="Land M."/>
            <person name="Hauser L."/>
            <person name="Brambilla E.M."/>
            <person name="Rohde M."/>
            <person name="Spring S."/>
            <person name="Detter J.C."/>
            <person name="Woyke T."/>
            <person name="Bristow J."/>
            <person name="Eisen J.A."/>
            <person name="Markowitz V."/>
            <person name="Hugenholtz P."/>
            <person name="Kyrpides N.C."/>
            <person name="Klenk H.P."/>
        </authorList>
    </citation>
    <scope>NUCLEOTIDE SEQUENCE [LARGE SCALE GENOMIC DNA]</scope>
    <source>
        <strain evidence="20">ATCC 700848 / DSM 11109 / ASRB2</strain>
    </source>
</reference>
<dbReference type="GO" id="GO:0051539">
    <property type="term" value="F:4 iron, 4 sulfur cluster binding"/>
    <property type="evidence" value="ECO:0007669"/>
    <property type="project" value="UniProtKB-KW"/>
</dbReference>
<reference evidence="20" key="2">
    <citation type="submission" date="2011-03" db="EMBL/GenBank/DDBJ databases">
        <title>The complete genome of Desulfobacca acetoxidans DSM 11109.</title>
        <authorList>
            <consortium name="US DOE Joint Genome Institute (JGI-PGF)"/>
            <person name="Lucas S."/>
            <person name="Copeland A."/>
            <person name="Lapidus A."/>
            <person name="Bruce D."/>
            <person name="Goodwin L."/>
            <person name="Pitluck S."/>
            <person name="Peters L."/>
            <person name="Kyrpides N."/>
            <person name="Mavromatis K."/>
            <person name="Ivanova N."/>
            <person name="Ovchinnikova G."/>
            <person name="Teshima H."/>
            <person name="Detter J.C."/>
            <person name="Han C."/>
            <person name="Land M."/>
            <person name="Hauser L."/>
            <person name="Markowitz V."/>
            <person name="Cheng J.-F."/>
            <person name="Hugenholtz P."/>
            <person name="Woyke T."/>
            <person name="Wu D."/>
            <person name="Spring S."/>
            <person name="Schueler E."/>
            <person name="Brambilla E."/>
            <person name="Klenk H.-P."/>
            <person name="Eisen J.A."/>
        </authorList>
    </citation>
    <scope>NUCLEOTIDE SEQUENCE [LARGE SCALE GENOMIC DNA]</scope>
    <source>
        <strain evidence="20">ATCC 700848 / DSM 11109 / ASRB2</strain>
    </source>
</reference>
<evidence type="ECO:0000256" key="14">
    <source>
        <dbReference type="ARBA" id="ARBA00034078"/>
    </source>
</evidence>
<accession>F2NH96</accession>
<dbReference type="HOGENOM" id="CLU_000422_11_0_7"/>
<dbReference type="InterPro" id="IPR027467">
    <property type="entry name" value="MopterinOxRdtase_cofactor_BS"/>
</dbReference>
<protein>
    <submittedName>
        <fullName evidence="19">NADH dehydrogenase (Quinone)</fullName>
        <ecNumber evidence="19">1.6.99.5</ecNumber>
    </submittedName>
</protein>
<evidence type="ECO:0000256" key="7">
    <source>
        <dbReference type="ARBA" id="ARBA00022737"/>
    </source>
</evidence>
<name>F2NH96_DESAR</name>
<dbReference type="GO" id="GO:0022904">
    <property type="term" value="P:respiratory electron transport chain"/>
    <property type="evidence" value="ECO:0007669"/>
    <property type="project" value="TreeGrafter"/>
</dbReference>